<evidence type="ECO:0000313" key="1">
    <source>
        <dbReference type="EMBL" id="ABO09289.1"/>
    </source>
</evidence>
<evidence type="ECO:0000313" key="2">
    <source>
        <dbReference type="Proteomes" id="UP000001431"/>
    </source>
</evidence>
<dbReference type="AlphaFoldDB" id="A3MXC2"/>
<dbReference type="Proteomes" id="UP000001431">
    <property type="component" value="Chromosome"/>
</dbReference>
<sequence>MPLGVDCGILSDSTSSAFVQLLVEFFVLTVFSNYASYGFRVFSGFSSWPCRPWRITSSGGSSSTATWGLARIQTPRGSFSRWGLTTPSLTLGVTPRRWGFFVLAVEFKRHTTVTIQGWWSYELPRTLAYVVSDKGLTAFECSTGGGQQCSVSGAAAPGVYYIVFVDAWAAQTVRVEADGPLDLIDVSPQRVACALWRAGVLRGQRITYAFNWPSRPGASVSQDIVEGSCGPPDLQEALAFAAAAGLNATEASLLTRPLGYNVTAVERKYGSAVFYLQPDLTYVVPLALEVQWPNAGRLLLVNPSNVSVTWAVELRLSNKTGSSGVAHGSRLSLTNVTLPPRSVYELYLYGVAREGGSYVFSYRIRAAGSYSWSNYVFYTEGRLVTQNGSFLNWLWGRLEQFWGGVTGDKCAEARGAGRRWAAERIGLAGVVTELDAAAGGAALVTGGYGVVKAAASGARALDLAASVARGYRGAVGVLQLADLLANGVALGFDVYVDVSSGRVDWGDVASAAFLAAGPAAQRVRFVQGALAASGAVALYLGQPLDLAAQLSSDLEAAASAYGQYAQCFRDGALQAFSTFAVEVEVARWVGIASSLGDVATAVGRAAGSRGWEAYRQLAALAAFKYKTPFPLYKYDRSSELMRFVERQKGKFDVLAIDVRKFAIDQEGKLVFLELTKDGGLRVKKRESTSVFEGEKITLDTGEVTFAIYRKRGGHDVGMVLSVGGVRLGTYVGLGRMVGFAALAKDSEVQKARVKVVGRDAEVYRFTLDLERYGLSIVKDEKNDKYYVDVGGGARIQAHTPVKDLAGALMVALGKTQPSAIASEVSLPTPDYLELVRLQSTFGEEIAAAFNIEKKESLTAAWLKLGDPEEGKMPLRLDLLGVGEGGRLVLGEVKAWDEDPDAFGGHFAAIDKWERASGEYVRYLVDAFNGRAYGGEGAYSVFAWPGPMPPVPDLRGPYLFAYGKYKVVGGKIEVYVVFVEATRGELTDDDFLKRLDAEAKDAVEAISTWEYVGRLGDMIADRLAAGGALGELAAQLLRTGGYPAAS</sequence>
<proteinExistence type="predicted"/>
<keyword evidence="2" id="KW-1185">Reference proteome</keyword>
<dbReference type="STRING" id="410359.Pcal_1873"/>
<dbReference type="eggNOG" id="arCOG07034">
    <property type="taxonomic scope" value="Archaea"/>
</dbReference>
<reference evidence="1" key="1">
    <citation type="submission" date="2007-02" db="EMBL/GenBank/DDBJ databases">
        <title>Complete sequence of Pyrobaculum calidifontis JCM 11548.</title>
        <authorList>
            <consortium name="US DOE Joint Genome Institute"/>
            <person name="Copeland A."/>
            <person name="Lucas S."/>
            <person name="Lapidus A."/>
            <person name="Barry K."/>
            <person name="Glavina del Rio T."/>
            <person name="Dalin E."/>
            <person name="Tice H."/>
            <person name="Pitluck S."/>
            <person name="Chain P."/>
            <person name="Malfatti S."/>
            <person name="Shin M."/>
            <person name="Vergez L."/>
            <person name="Schmutz J."/>
            <person name="Larimer F."/>
            <person name="Land M."/>
            <person name="Hauser L."/>
            <person name="Kyrpides N."/>
            <person name="Mikhailova N."/>
            <person name="Cozen A.E."/>
            <person name="Fitz-Gibbon S.T."/>
            <person name="House C.H."/>
            <person name="Saltikov C."/>
            <person name="Lowe T.M."/>
            <person name="Richardson P."/>
        </authorList>
    </citation>
    <scope>NUCLEOTIDE SEQUENCE [LARGE SCALE GENOMIC DNA]</scope>
    <source>
        <strain evidence="1">JCM 11548</strain>
    </source>
</reference>
<dbReference type="KEGG" id="pcl:Pcal_1873"/>
<dbReference type="EMBL" id="CP000561">
    <property type="protein sequence ID" value="ABO09289.1"/>
    <property type="molecule type" value="Genomic_DNA"/>
</dbReference>
<protein>
    <submittedName>
        <fullName evidence="1">Uncharacterized protein</fullName>
    </submittedName>
</protein>
<gene>
    <name evidence="1" type="ordered locus">Pcal_1873</name>
</gene>
<name>A3MXC2_PYRCJ</name>
<accession>A3MXC2</accession>
<dbReference type="HOGENOM" id="CLU_303593_0_0_2"/>
<organism evidence="1 2">
    <name type="scientific">Pyrobaculum calidifontis (strain DSM 21063 / JCM 11548 / VA1)</name>
    <dbReference type="NCBI Taxonomy" id="410359"/>
    <lineage>
        <taxon>Archaea</taxon>
        <taxon>Thermoproteota</taxon>
        <taxon>Thermoprotei</taxon>
        <taxon>Thermoproteales</taxon>
        <taxon>Thermoproteaceae</taxon>
        <taxon>Pyrobaculum</taxon>
    </lineage>
</organism>